<dbReference type="OrthoDB" id="8904061at2"/>
<dbReference type="Proteomes" id="UP000179627">
    <property type="component" value="Unassembled WGS sequence"/>
</dbReference>
<keyword evidence="1" id="KW-0805">Transcription regulation</keyword>
<dbReference type="AlphaFoldDB" id="A0A1S1Q166"/>
<feature type="domain" description="HTH hxlR-type" evidence="5">
    <location>
        <begin position="46"/>
        <end position="139"/>
    </location>
</feature>
<dbReference type="InterPro" id="IPR011991">
    <property type="entry name" value="ArsR-like_HTH"/>
</dbReference>
<dbReference type="Gene3D" id="1.10.10.10">
    <property type="entry name" value="Winged helix-like DNA-binding domain superfamily/Winged helix DNA-binding domain"/>
    <property type="match status" value="1"/>
</dbReference>
<dbReference type="InterPro" id="IPR002577">
    <property type="entry name" value="HTH_HxlR"/>
</dbReference>
<keyword evidence="3" id="KW-0804">Transcription</keyword>
<evidence type="ECO:0000256" key="3">
    <source>
        <dbReference type="ARBA" id="ARBA00023163"/>
    </source>
</evidence>
<dbReference type="SUPFAM" id="SSF46785">
    <property type="entry name" value="Winged helix' DNA-binding domain"/>
    <property type="match status" value="1"/>
</dbReference>
<evidence type="ECO:0000256" key="4">
    <source>
        <dbReference type="SAM" id="MobiDB-lite"/>
    </source>
</evidence>
<evidence type="ECO:0000313" key="7">
    <source>
        <dbReference type="Proteomes" id="UP000179627"/>
    </source>
</evidence>
<dbReference type="Pfam" id="PF01638">
    <property type="entry name" value="HxlR"/>
    <property type="match status" value="1"/>
</dbReference>
<dbReference type="EMBL" id="MBLM01000191">
    <property type="protein sequence ID" value="OHV27336.1"/>
    <property type="molecule type" value="Genomic_DNA"/>
</dbReference>
<organism evidence="6 7">
    <name type="scientific">Parafrankia colletiae</name>
    <dbReference type="NCBI Taxonomy" id="573497"/>
    <lineage>
        <taxon>Bacteria</taxon>
        <taxon>Bacillati</taxon>
        <taxon>Actinomycetota</taxon>
        <taxon>Actinomycetes</taxon>
        <taxon>Frankiales</taxon>
        <taxon>Frankiaceae</taxon>
        <taxon>Parafrankia</taxon>
    </lineage>
</organism>
<accession>A0A1S1Q166</accession>
<feature type="region of interest" description="Disordered" evidence="4">
    <location>
        <begin position="1"/>
        <end position="42"/>
    </location>
</feature>
<keyword evidence="2" id="KW-0238">DNA-binding</keyword>
<proteinExistence type="predicted"/>
<name>A0A1S1Q166_9ACTN</name>
<keyword evidence="7" id="KW-1185">Reference proteome</keyword>
<dbReference type="CDD" id="cd00090">
    <property type="entry name" value="HTH_ARSR"/>
    <property type="match status" value="1"/>
</dbReference>
<dbReference type="GO" id="GO:0003677">
    <property type="term" value="F:DNA binding"/>
    <property type="evidence" value="ECO:0007669"/>
    <property type="project" value="UniProtKB-KW"/>
</dbReference>
<evidence type="ECO:0000313" key="6">
    <source>
        <dbReference type="EMBL" id="OHV27336.1"/>
    </source>
</evidence>
<reference evidence="7" key="1">
    <citation type="submission" date="2016-07" db="EMBL/GenBank/DDBJ databases">
        <title>Sequence Frankia sp. strain CcI1.17.</title>
        <authorList>
            <person name="Ghodhbane-Gtari F."/>
            <person name="Swanson E."/>
            <person name="Gueddou A."/>
            <person name="Morris K."/>
            <person name="Hezbri K."/>
            <person name="Ktari A."/>
            <person name="Nouioui I."/>
            <person name="Abebe-Akele F."/>
            <person name="Simpson S."/>
            <person name="Thomas K."/>
            <person name="Gtari M."/>
            <person name="Tisa L.S."/>
            <person name="Hurst S."/>
        </authorList>
    </citation>
    <scope>NUCLEOTIDE SEQUENCE [LARGE SCALE GENOMIC DNA]</scope>
    <source>
        <strain evidence="7">Cc1.17</strain>
    </source>
</reference>
<dbReference type="PANTHER" id="PTHR33204">
    <property type="entry name" value="TRANSCRIPTIONAL REGULATOR, MARR FAMILY"/>
    <property type="match status" value="1"/>
</dbReference>
<gene>
    <name evidence="6" type="ORF">CC117_31350</name>
</gene>
<protein>
    <submittedName>
        <fullName evidence="6">Transcriptional regulator</fullName>
    </submittedName>
</protein>
<sequence>MSANADRGRRGSAGSRSGGAHASARSGGAAGAQYGQGSGTAGPSVAPEHLLAIVDLLGRRYTLEVFWCLRGGSSSFRALAARVGAPESQLTQRVRELREAGLVEVDEVGEYRLTNHGRRLLGVVEPLAGWAEGWAALSPRQRVPRGSARQAADELGG</sequence>
<evidence type="ECO:0000256" key="1">
    <source>
        <dbReference type="ARBA" id="ARBA00023015"/>
    </source>
</evidence>
<dbReference type="PROSITE" id="PS51118">
    <property type="entry name" value="HTH_HXLR"/>
    <property type="match status" value="1"/>
</dbReference>
<evidence type="ECO:0000259" key="5">
    <source>
        <dbReference type="PROSITE" id="PS51118"/>
    </source>
</evidence>
<evidence type="ECO:0000256" key="2">
    <source>
        <dbReference type="ARBA" id="ARBA00023125"/>
    </source>
</evidence>
<comment type="caution">
    <text evidence="6">The sequence shown here is derived from an EMBL/GenBank/DDBJ whole genome shotgun (WGS) entry which is preliminary data.</text>
</comment>
<feature type="compositionally biased region" description="Low complexity" evidence="4">
    <location>
        <begin position="12"/>
        <end position="27"/>
    </location>
</feature>
<feature type="compositionally biased region" description="Gly residues" evidence="4">
    <location>
        <begin position="28"/>
        <end position="40"/>
    </location>
</feature>
<dbReference type="InterPro" id="IPR036388">
    <property type="entry name" value="WH-like_DNA-bd_sf"/>
</dbReference>
<dbReference type="InterPro" id="IPR036390">
    <property type="entry name" value="WH_DNA-bd_sf"/>
</dbReference>
<dbReference type="PANTHER" id="PTHR33204:SF37">
    <property type="entry name" value="HTH-TYPE TRANSCRIPTIONAL REGULATOR YODB"/>
    <property type="match status" value="1"/>
</dbReference>